<dbReference type="EMBL" id="BSYO01000004">
    <property type="protein sequence ID" value="GMH03624.1"/>
    <property type="molecule type" value="Genomic_DNA"/>
</dbReference>
<keyword evidence="1" id="KW-0472">Membrane</keyword>
<name>A0AAD3S3P7_NEPGR</name>
<protein>
    <submittedName>
        <fullName evidence="2">Uncharacterized protein</fullName>
    </submittedName>
</protein>
<dbReference type="PANTHER" id="PTHR37224">
    <property type="entry name" value="OS02G0804400 PROTEIN"/>
    <property type="match status" value="1"/>
</dbReference>
<accession>A0AAD3S3P7</accession>
<proteinExistence type="predicted"/>
<organism evidence="2 3">
    <name type="scientific">Nepenthes gracilis</name>
    <name type="common">Slender pitcher plant</name>
    <dbReference type="NCBI Taxonomy" id="150966"/>
    <lineage>
        <taxon>Eukaryota</taxon>
        <taxon>Viridiplantae</taxon>
        <taxon>Streptophyta</taxon>
        <taxon>Embryophyta</taxon>
        <taxon>Tracheophyta</taxon>
        <taxon>Spermatophyta</taxon>
        <taxon>Magnoliopsida</taxon>
        <taxon>eudicotyledons</taxon>
        <taxon>Gunneridae</taxon>
        <taxon>Pentapetalae</taxon>
        <taxon>Caryophyllales</taxon>
        <taxon>Nepenthaceae</taxon>
        <taxon>Nepenthes</taxon>
    </lineage>
</organism>
<dbReference type="Proteomes" id="UP001279734">
    <property type="component" value="Unassembled WGS sequence"/>
</dbReference>
<keyword evidence="3" id="KW-1185">Reference proteome</keyword>
<comment type="caution">
    <text evidence="2">The sequence shown here is derived from an EMBL/GenBank/DDBJ whole genome shotgun (WGS) entry which is preliminary data.</text>
</comment>
<gene>
    <name evidence="2" type="ORF">Nepgr_005463</name>
</gene>
<evidence type="ECO:0000313" key="3">
    <source>
        <dbReference type="Proteomes" id="UP001279734"/>
    </source>
</evidence>
<sequence length="131" mass="13853">MATTAFAIEIAPVSSFSVAVSGKMASLKSRLTAGVRFSSTLHNASRLIRASDPKREGNTSTSSDDITSILEENWNYLWKLANGSVAGAAVIKYGSILFPGITRPDIVQALLMISVPVVVAILLLVKGSTDE</sequence>
<reference evidence="2" key="1">
    <citation type="submission" date="2023-05" db="EMBL/GenBank/DDBJ databases">
        <title>Nepenthes gracilis genome sequencing.</title>
        <authorList>
            <person name="Fukushima K."/>
        </authorList>
    </citation>
    <scope>NUCLEOTIDE SEQUENCE</scope>
    <source>
        <strain evidence="2">SING2019-196</strain>
    </source>
</reference>
<evidence type="ECO:0000256" key="1">
    <source>
        <dbReference type="SAM" id="Phobius"/>
    </source>
</evidence>
<feature type="transmembrane region" description="Helical" evidence="1">
    <location>
        <begin position="106"/>
        <end position="125"/>
    </location>
</feature>
<dbReference type="AlphaFoldDB" id="A0AAD3S3P7"/>
<keyword evidence="1" id="KW-0812">Transmembrane</keyword>
<keyword evidence="1" id="KW-1133">Transmembrane helix</keyword>
<evidence type="ECO:0000313" key="2">
    <source>
        <dbReference type="EMBL" id="GMH03624.1"/>
    </source>
</evidence>